<name>A0A8J5CY43_CHIOP</name>
<evidence type="ECO:0000313" key="3">
    <source>
        <dbReference type="Proteomes" id="UP000770661"/>
    </source>
</evidence>
<organism evidence="2 3">
    <name type="scientific">Chionoecetes opilio</name>
    <name type="common">Atlantic snow crab</name>
    <name type="synonym">Cancer opilio</name>
    <dbReference type="NCBI Taxonomy" id="41210"/>
    <lineage>
        <taxon>Eukaryota</taxon>
        <taxon>Metazoa</taxon>
        <taxon>Ecdysozoa</taxon>
        <taxon>Arthropoda</taxon>
        <taxon>Crustacea</taxon>
        <taxon>Multicrustacea</taxon>
        <taxon>Malacostraca</taxon>
        <taxon>Eumalacostraca</taxon>
        <taxon>Eucarida</taxon>
        <taxon>Decapoda</taxon>
        <taxon>Pleocyemata</taxon>
        <taxon>Brachyura</taxon>
        <taxon>Eubrachyura</taxon>
        <taxon>Majoidea</taxon>
        <taxon>Majidae</taxon>
        <taxon>Chionoecetes</taxon>
    </lineage>
</organism>
<dbReference type="Proteomes" id="UP000770661">
    <property type="component" value="Unassembled WGS sequence"/>
</dbReference>
<evidence type="ECO:0000256" key="1">
    <source>
        <dbReference type="SAM" id="MobiDB-lite"/>
    </source>
</evidence>
<feature type="compositionally biased region" description="Basic and acidic residues" evidence="1">
    <location>
        <begin position="29"/>
        <end position="38"/>
    </location>
</feature>
<feature type="compositionally biased region" description="Low complexity" evidence="1">
    <location>
        <begin position="97"/>
        <end position="109"/>
    </location>
</feature>
<keyword evidence="3" id="KW-1185">Reference proteome</keyword>
<evidence type="ECO:0000313" key="2">
    <source>
        <dbReference type="EMBL" id="KAG0722205.1"/>
    </source>
</evidence>
<comment type="caution">
    <text evidence="2">The sequence shown here is derived from an EMBL/GenBank/DDBJ whole genome shotgun (WGS) entry which is preliminary data.</text>
</comment>
<dbReference type="AlphaFoldDB" id="A0A8J5CY43"/>
<accession>A0A8J5CY43</accession>
<dbReference type="EMBL" id="JACEEZ010009889">
    <property type="protein sequence ID" value="KAG0722205.1"/>
    <property type="molecule type" value="Genomic_DNA"/>
</dbReference>
<reference evidence="2" key="1">
    <citation type="submission" date="2020-07" db="EMBL/GenBank/DDBJ databases">
        <title>The High-quality genome of the commercially important snow crab, Chionoecetes opilio.</title>
        <authorList>
            <person name="Jeong J.-H."/>
            <person name="Ryu S."/>
        </authorList>
    </citation>
    <scope>NUCLEOTIDE SEQUENCE</scope>
    <source>
        <strain evidence="2">MADBK_172401_WGS</strain>
        <tissue evidence="2">Digestive gland</tissue>
    </source>
</reference>
<sequence>MRQEVYYLLQHYWLFRQASPRGVTMSSRPPKEDGHLRPLPDYTAEALGAAPLTLGPGSVAHAAGSTLPSSWPRPPQPSHGDILGHRGGNKANPTQNGQQSPPSEYPPYYSEGPRRFLVWRLLPEISVPLRGRYRPSHPLTSGL</sequence>
<proteinExistence type="predicted"/>
<feature type="region of interest" description="Disordered" evidence="1">
    <location>
        <begin position="22"/>
        <end position="109"/>
    </location>
</feature>
<gene>
    <name evidence="2" type="ORF">GWK47_044949</name>
</gene>
<protein>
    <submittedName>
        <fullName evidence="2">Uncharacterized protein</fullName>
    </submittedName>
</protein>